<sequence length="484" mass="52946">MSQSFQHSFDTSDDAWCRSGSTNETVWDGVDFEPCFRVRLFDGYISLVFLVCSASFGAFHAATTLGAFLRSARRRDYLPVPDDIGAAGATAEGSRPIALAEARVLQEGAESQSPDWTNSRTQEELLGPQHAAHRVREPTEGTASPYAVWQALRSCKKDLLAVAFSFGLAGLGVSSASDGSGMRPAAPEVNASLFSLITFSFLDTFLLGAAFPKRYGIEPISAQTIPDLRPDDKTARVLLAYRQSVRKLEARLSRVPAVVRRRIVPEGTSVEDLALTSKLVYHFWPLLVAQFWWAMLPVFANAIPPIMLNQLLTAIAARQRGEHIPNHVLVLYAWITFMATILVSIGRVMALLTGRRICIRLRFVLPGLQKGTRSLIVGEVFTKALRRKDQAGHSIDSASSPHDPDNKANASGETPSTGPAIELNNRSSVDLSDIEAEDNTSDVAAVVDELEKATSGKIINLISNDTYQLSEIVNQPRLENIEPR</sequence>
<evidence type="ECO:0000256" key="2">
    <source>
        <dbReference type="ARBA" id="ARBA00022989"/>
    </source>
</evidence>
<protein>
    <submittedName>
        <fullName evidence="6">Uncharacterized protein</fullName>
    </submittedName>
</protein>
<keyword evidence="7" id="KW-1185">Reference proteome</keyword>
<dbReference type="Proteomes" id="UP000237144">
    <property type="component" value="Unassembled WGS sequence"/>
</dbReference>
<gene>
    <name evidence="6" type="ORF">BMF94_4836</name>
</gene>
<comment type="caution">
    <text evidence="6">The sequence shown here is derived from an EMBL/GenBank/DDBJ whole genome shotgun (WGS) entry which is preliminary data.</text>
</comment>
<evidence type="ECO:0000256" key="4">
    <source>
        <dbReference type="SAM" id="MobiDB-lite"/>
    </source>
</evidence>
<dbReference type="STRING" id="741276.A0A2S5B5P4"/>
<proteinExistence type="predicted"/>
<feature type="transmembrane region" description="Helical" evidence="5">
    <location>
        <begin position="44"/>
        <end position="69"/>
    </location>
</feature>
<keyword evidence="1 5" id="KW-0812">Transmembrane</keyword>
<feature type="transmembrane region" description="Helical" evidence="5">
    <location>
        <begin position="189"/>
        <end position="211"/>
    </location>
</feature>
<name>A0A2S5B5P4_9BASI</name>
<evidence type="ECO:0000256" key="5">
    <source>
        <dbReference type="SAM" id="Phobius"/>
    </source>
</evidence>
<dbReference type="Gene3D" id="1.20.1560.10">
    <property type="entry name" value="ABC transporter type 1, transmembrane domain"/>
    <property type="match status" value="1"/>
</dbReference>
<dbReference type="GO" id="GO:0005524">
    <property type="term" value="F:ATP binding"/>
    <property type="evidence" value="ECO:0007669"/>
    <property type="project" value="InterPro"/>
</dbReference>
<feature type="region of interest" description="Disordered" evidence="4">
    <location>
        <begin position="392"/>
        <end position="423"/>
    </location>
</feature>
<dbReference type="EMBL" id="PJQD01000058">
    <property type="protein sequence ID" value="POY72104.1"/>
    <property type="molecule type" value="Genomic_DNA"/>
</dbReference>
<feature type="transmembrane region" description="Helical" evidence="5">
    <location>
        <begin position="283"/>
        <end position="303"/>
    </location>
</feature>
<organism evidence="6 7">
    <name type="scientific">Rhodotorula taiwanensis</name>
    <dbReference type="NCBI Taxonomy" id="741276"/>
    <lineage>
        <taxon>Eukaryota</taxon>
        <taxon>Fungi</taxon>
        <taxon>Dikarya</taxon>
        <taxon>Basidiomycota</taxon>
        <taxon>Pucciniomycotina</taxon>
        <taxon>Microbotryomycetes</taxon>
        <taxon>Sporidiobolales</taxon>
        <taxon>Sporidiobolaceae</taxon>
        <taxon>Rhodotorula</taxon>
    </lineage>
</organism>
<reference evidence="6 7" key="1">
    <citation type="journal article" date="2018" name="Front. Microbiol.">
        <title>Prospects for Fungal Bioremediation of Acidic Radioactive Waste Sites: Characterization and Genome Sequence of Rhodotorula taiwanensis MD1149.</title>
        <authorList>
            <person name="Tkavc R."/>
            <person name="Matrosova V.Y."/>
            <person name="Grichenko O.E."/>
            <person name="Gostincar C."/>
            <person name="Volpe R.P."/>
            <person name="Klimenkova P."/>
            <person name="Gaidamakova E.K."/>
            <person name="Zhou C.E."/>
            <person name="Stewart B.J."/>
            <person name="Lyman M.G."/>
            <person name="Malfatti S.A."/>
            <person name="Rubinfeld B."/>
            <person name="Courtot M."/>
            <person name="Singh J."/>
            <person name="Dalgard C.L."/>
            <person name="Hamilton T."/>
            <person name="Frey K.G."/>
            <person name="Gunde-Cimerman N."/>
            <person name="Dugan L."/>
            <person name="Daly M.J."/>
        </authorList>
    </citation>
    <scope>NUCLEOTIDE SEQUENCE [LARGE SCALE GENOMIC DNA]</scope>
    <source>
        <strain evidence="6 7">MD1149</strain>
    </source>
</reference>
<keyword evidence="2 5" id="KW-1133">Transmembrane helix</keyword>
<keyword evidence="3 5" id="KW-0472">Membrane</keyword>
<dbReference type="InterPro" id="IPR036640">
    <property type="entry name" value="ABC1_TM_sf"/>
</dbReference>
<evidence type="ECO:0000313" key="6">
    <source>
        <dbReference type="EMBL" id="POY72104.1"/>
    </source>
</evidence>
<dbReference type="AlphaFoldDB" id="A0A2S5B5P4"/>
<dbReference type="GO" id="GO:0016020">
    <property type="term" value="C:membrane"/>
    <property type="evidence" value="ECO:0007669"/>
    <property type="project" value="InterPro"/>
</dbReference>
<feature type="compositionally biased region" description="Polar residues" evidence="4">
    <location>
        <begin position="408"/>
        <end position="417"/>
    </location>
</feature>
<evidence type="ECO:0000313" key="7">
    <source>
        <dbReference type="Proteomes" id="UP000237144"/>
    </source>
</evidence>
<evidence type="ECO:0000256" key="3">
    <source>
        <dbReference type="ARBA" id="ARBA00023136"/>
    </source>
</evidence>
<feature type="transmembrane region" description="Helical" evidence="5">
    <location>
        <begin position="331"/>
        <end position="352"/>
    </location>
</feature>
<feature type="transmembrane region" description="Helical" evidence="5">
    <location>
        <begin position="159"/>
        <end position="177"/>
    </location>
</feature>
<evidence type="ECO:0000256" key="1">
    <source>
        <dbReference type="ARBA" id="ARBA00022692"/>
    </source>
</evidence>
<accession>A0A2S5B5P4</accession>